<accession>A0A1G5JYP5</accession>
<organism evidence="1 2">
    <name type="scientific">Flavobacterium caeni</name>
    <dbReference type="NCBI Taxonomy" id="490189"/>
    <lineage>
        <taxon>Bacteria</taxon>
        <taxon>Pseudomonadati</taxon>
        <taxon>Bacteroidota</taxon>
        <taxon>Flavobacteriia</taxon>
        <taxon>Flavobacteriales</taxon>
        <taxon>Flavobacteriaceae</taxon>
        <taxon>Flavobacterium</taxon>
    </lineage>
</organism>
<dbReference type="AlphaFoldDB" id="A0A1G5JYP5"/>
<dbReference type="EMBL" id="FMVF01000017">
    <property type="protein sequence ID" value="SCY92898.1"/>
    <property type="molecule type" value="Genomic_DNA"/>
</dbReference>
<evidence type="ECO:0000313" key="1">
    <source>
        <dbReference type="EMBL" id="SCY92898.1"/>
    </source>
</evidence>
<keyword evidence="2" id="KW-1185">Reference proteome</keyword>
<evidence type="ECO:0000313" key="2">
    <source>
        <dbReference type="Proteomes" id="UP000199354"/>
    </source>
</evidence>
<dbReference type="OrthoDB" id="1045370at2"/>
<protein>
    <submittedName>
        <fullName evidence="1">Uncharacterized protein</fullName>
    </submittedName>
</protein>
<gene>
    <name evidence="1" type="ORF">SAMN02927903_02954</name>
</gene>
<dbReference type="Proteomes" id="UP000199354">
    <property type="component" value="Unassembled WGS sequence"/>
</dbReference>
<dbReference type="RefSeq" id="WP_091145911.1">
    <property type="nucleotide sequence ID" value="NZ_FMVF01000017.1"/>
</dbReference>
<sequence>MEWSKLPIDDDQLHQISASIQNYKRVGIEIKLVEIDTNFATVVIKQSELHNGIILSNKELYDRCKAVVVGIDFDIKIKPAVFSFQSDTVTANWILEKTKEFGLSRNDLEKQLAIPKSYLSQIFSEGNSAQQIKIPNQTKALFFYSFLNFANTKQLRAEISEKQKQ</sequence>
<name>A0A1G5JYP5_9FLAO</name>
<reference evidence="1 2" key="1">
    <citation type="submission" date="2016-10" db="EMBL/GenBank/DDBJ databases">
        <authorList>
            <person name="de Groot N.N."/>
        </authorList>
    </citation>
    <scope>NUCLEOTIDE SEQUENCE [LARGE SCALE GENOMIC DNA]</scope>
    <source>
        <strain evidence="1 2">CGMCC 1.7031</strain>
    </source>
</reference>
<proteinExistence type="predicted"/>